<accession>A0A919AEL3</accession>
<evidence type="ECO:0000313" key="1">
    <source>
        <dbReference type="EMBL" id="GHF02729.1"/>
    </source>
</evidence>
<reference evidence="1" key="1">
    <citation type="journal article" date="2014" name="Int. J. Syst. Evol. Microbiol.">
        <title>Complete genome sequence of Corynebacterium casei LMG S-19264T (=DSM 44701T), isolated from a smear-ripened cheese.</title>
        <authorList>
            <consortium name="US DOE Joint Genome Institute (JGI-PGF)"/>
            <person name="Walter F."/>
            <person name="Albersmeier A."/>
            <person name="Kalinowski J."/>
            <person name="Ruckert C."/>
        </authorList>
    </citation>
    <scope>NUCLEOTIDE SEQUENCE</scope>
    <source>
        <strain evidence="1">JCM 3302</strain>
    </source>
</reference>
<evidence type="ECO:0008006" key="3">
    <source>
        <dbReference type="Google" id="ProtNLM"/>
    </source>
</evidence>
<dbReference type="AlphaFoldDB" id="A0A919AEL3"/>
<dbReference type="EMBL" id="BNBC01000043">
    <property type="protein sequence ID" value="GHF02729.1"/>
    <property type="molecule type" value="Genomic_DNA"/>
</dbReference>
<comment type="caution">
    <text evidence="1">The sequence shown here is derived from an EMBL/GenBank/DDBJ whole genome shotgun (WGS) entry which is preliminary data.</text>
</comment>
<dbReference type="RefSeq" id="WP_189906463.1">
    <property type="nucleotide sequence ID" value="NZ_BNBC01000043.1"/>
</dbReference>
<reference evidence="1" key="2">
    <citation type="submission" date="2020-09" db="EMBL/GenBank/DDBJ databases">
        <authorList>
            <person name="Sun Q."/>
            <person name="Ohkuma M."/>
        </authorList>
    </citation>
    <scope>NUCLEOTIDE SEQUENCE</scope>
    <source>
        <strain evidence="1">JCM 3302</strain>
    </source>
</reference>
<organism evidence="1 2">
    <name type="scientific">Streptomyces spiralis</name>
    <dbReference type="NCBI Taxonomy" id="66376"/>
    <lineage>
        <taxon>Bacteria</taxon>
        <taxon>Bacillati</taxon>
        <taxon>Actinomycetota</taxon>
        <taxon>Actinomycetes</taxon>
        <taxon>Kitasatosporales</taxon>
        <taxon>Streptomycetaceae</taxon>
        <taxon>Streptomyces</taxon>
    </lineage>
</organism>
<gene>
    <name evidence="1" type="ORF">GCM10014715_68670</name>
</gene>
<keyword evidence="2" id="KW-1185">Reference proteome</keyword>
<protein>
    <recommendedName>
        <fullName evidence="3">Secreted protein</fullName>
    </recommendedName>
</protein>
<evidence type="ECO:0000313" key="2">
    <source>
        <dbReference type="Proteomes" id="UP000641386"/>
    </source>
</evidence>
<proteinExistence type="predicted"/>
<name>A0A919AEL3_9ACTN</name>
<sequence length="171" mass="19133">MSRPLLFLDVDGPLNPWAAQPERRPEGYTTIRVALHPGRVLRVWLNPSHGPALLDLGYDLCWATTWMDAANRWLAPVLGLPELPYVDFGEGLFAFRPDGVHWKTEAIVAYAAGRPFAWVDDEQTPADTAYVTAEHPGPALLHHVDPRVGLRRPDFTALARFADSLRRDTTT</sequence>
<dbReference type="Proteomes" id="UP000641386">
    <property type="component" value="Unassembled WGS sequence"/>
</dbReference>